<evidence type="ECO:0000256" key="8">
    <source>
        <dbReference type="ARBA" id="ARBA00022692"/>
    </source>
</evidence>
<evidence type="ECO:0000256" key="7">
    <source>
        <dbReference type="ARBA" id="ARBA00022617"/>
    </source>
</evidence>
<feature type="transmembrane region" description="Helical" evidence="17">
    <location>
        <begin position="366"/>
        <end position="387"/>
    </location>
</feature>
<feature type="domain" description="Cytochrome b5 heme-binding" evidence="18">
    <location>
        <begin position="14"/>
        <end position="89"/>
    </location>
</feature>
<dbReference type="PROSITE" id="PS50255">
    <property type="entry name" value="CYTOCHROME_B5_2"/>
    <property type="match status" value="1"/>
</dbReference>
<evidence type="ECO:0000256" key="1">
    <source>
        <dbReference type="ARBA" id="ARBA00004141"/>
    </source>
</evidence>
<evidence type="ECO:0000256" key="6">
    <source>
        <dbReference type="ARBA" id="ARBA00016939"/>
    </source>
</evidence>
<dbReference type="Gene3D" id="3.10.120.10">
    <property type="entry name" value="Cytochrome b5-like heme/steroid binding domain"/>
    <property type="match status" value="1"/>
</dbReference>
<feature type="transmembrane region" description="Helical" evidence="17">
    <location>
        <begin position="284"/>
        <end position="308"/>
    </location>
</feature>
<comment type="caution">
    <text evidence="19">The sequence shown here is derived from an EMBL/GenBank/DDBJ whole genome shotgun (WGS) entry which is preliminary data.</text>
</comment>
<dbReference type="InterPro" id="IPR001199">
    <property type="entry name" value="Cyt_B5-like_heme/steroid-bd"/>
</dbReference>
<comment type="subcellular location">
    <subcellularLocation>
        <location evidence="1">Membrane</location>
        <topology evidence="1">Multi-pass membrane protein</topology>
    </subcellularLocation>
</comment>
<evidence type="ECO:0000256" key="10">
    <source>
        <dbReference type="ARBA" id="ARBA00022919"/>
    </source>
</evidence>
<evidence type="ECO:0000313" key="20">
    <source>
        <dbReference type="Proteomes" id="UP000233524"/>
    </source>
</evidence>
<keyword evidence="13" id="KW-0408">Iron</keyword>
<dbReference type="STRING" id="41688.A0A2N3N3T9"/>
<evidence type="ECO:0000256" key="16">
    <source>
        <dbReference type="SAM" id="MobiDB-lite"/>
    </source>
</evidence>
<comment type="pathway">
    <text evidence="3">Sphingolipid metabolism.</text>
</comment>
<evidence type="ECO:0000256" key="12">
    <source>
        <dbReference type="ARBA" id="ARBA00023002"/>
    </source>
</evidence>
<evidence type="ECO:0000256" key="5">
    <source>
        <dbReference type="ARBA" id="ARBA00012019"/>
    </source>
</evidence>
<dbReference type="UniPathway" id="UPA00222"/>
<proteinExistence type="inferred from homology"/>
<evidence type="ECO:0000256" key="14">
    <source>
        <dbReference type="ARBA" id="ARBA00023098"/>
    </source>
</evidence>
<keyword evidence="15 17" id="KW-0472">Membrane</keyword>
<dbReference type="OrthoDB" id="260091at2759"/>
<feature type="transmembrane region" description="Helical" evidence="17">
    <location>
        <begin position="432"/>
        <end position="456"/>
    </location>
</feature>
<dbReference type="PANTHER" id="PTHR19353:SF30">
    <property type="entry name" value="DELTA 8-(E)-SPHINGOLIPID DESATURASE"/>
    <property type="match status" value="1"/>
</dbReference>
<evidence type="ECO:0000256" key="2">
    <source>
        <dbReference type="ARBA" id="ARBA00004760"/>
    </source>
</evidence>
<evidence type="ECO:0000256" key="3">
    <source>
        <dbReference type="ARBA" id="ARBA00004991"/>
    </source>
</evidence>
<keyword evidence="8 17" id="KW-0812">Transmembrane</keyword>
<dbReference type="VEuPathDB" id="FungiDB:jhhlp_005669"/>
<feature type="region of interest" description="Disordered" evidence="16">
    <location>
        <begin position="99"/>
        <end position="173"/>
    </location>
</feature>
<dbReference type="InterPro" id="IPR005804">
    <property type="entry name" value="FA_desaturase_dom"/>
</dbReference>
<keyword evidence="10" id="KW-0746">Sphingolipid metabolism</keyword>
<evidence type="ECO:0000259" key="18">
    <source>
        <dbReference type="PROSITE" id="PS50255"/>
    </source>
</evidence>
<keyword evidence="7" id="KW-0349">Heme</keyword>
<dbReference type="InParanoid" id="A0A2N3N3T9"/>
<keyword evidence="11 17" id="KW-1133">Transmembrane helix</keyword>
<keyword evidence="9" id="KW-0479">Metal-binding</keyword>
<accession>A0A2N3N3T9</accession>
<dbReference type="Pfam" id="PF00173">
    <property type="entry name" value="Cyt-b5"/>
    <property type="match status" value="1"/>
</dbReference>
<dbReference type="PIRSF" id="PIRSF015921">
    <property type="entry name" value="FA_sphinglp_des"/>
    <property type="match status" value="1"/>
</dbReference>
<dbReference type="PRINTS" id="PR00363">
    <property type="entry name" value="CYTOCHROMEB5"/>
</dbReference>
<feature type="transmembrane region" description="Helical" evidence="17">
    <location>
        <begin position="252"/>
        <end position="272"/>
    </location>
</feature>
<keyword evidence="12" id="KW-0560">Oxidoreductase</keyword>
<keyword evidence="14" id="KW-0443">Lipid metabolism</keyword>
<dbReference type="GO" id="GO:0046872">
    <property type="term" value="F:metal ion binding"/>
    <property type="evidence" value="ECO:0007669"/>
    <property type="project" value="UniProtKB-KW"/>
</dbReference>
<organism evidence="19 20">
    <name type="scientific">Lomentospora prolificans</name>
    <dbReference type="NCBI Taxonomy" id="41688"/>
    <lineage>
        <taxon>Eukaryota</taxon>
        <taxon>Fungi</taxon>
        <taxon>Dikarya</taxon>
        <taxon>Ascomycota</taxon>
        <taxon>Pezizomycotina</taxon>
        <taxon>Sordariomycetes</taxon>
        <taxon>Hypocreomycetidae</taxon>
        <taxon>Microascales</taxon>
        <taxon>Microascaceae</taxon>
        <taxon>Lomentospora</taxon>
    </lineage>
</organism>
<sequence length="570" mass="65393">MKPVAQSRTQGRTYRIYSREEVGGLIARGHKVVIVDQHVLKIDAWVKYHPGGDLAILHMLGRDATDEVDALHSPEARRQMERYRIGRIEGRWKNFVPPIQGGVFNTDSTERDSELDSTPDTYRDTASSDASSRAPSPTFDRENPSLRNRNTNGTASTSTSPSPPPEKSYEDEEEMDGMAYLDAQTRKQISLDLDKYPSPDGDTQAHIVEKYRQLHDRLRAEGMYGCNYWAYAAEVTRYSTLLLLSALCLRNGYYALSAAFLGLFWHQGAFCAHDAGHMGITHNFHIDTIIGIFVADFCGGLSLGWWKWSHNVHHIVTNSPEHDPDNQHLPFFAVSHRFFESLFSSYHSRVMKYDIPAQYITKVQAYLYYPIMAVARLNLYLQSWLYLLRGTGPTKGPAWWHRWLELVGMAFFWTWFGYFLMYKSIPTNWDRFVFFTISHVITLPLHVQITVSHFAMSTMDLGPQESFAQKMLRTTMDVDCPAWLDFFHGGLQFQAIHHLYPRIPRHNLRAAQKMVQEFCNDVGIPYALYGFVDGNKKVVGHLAEVSRQGAILAKCQRTIARRGDYLEDLR</sequence>
<dbReference type="Pfam" id="PF00487">
    <property type="entry name" value="FA_desaturase"/>
    <property type="match status" value="1"/>
</dbReference>
<dbReference type="Proteomes" id="UP000233524">
    <property type="component" value="Unassembled WGS sequence"/>
</dbReference>
<feature type="compositionally biased region" description="Low complexity" evidence="16">
    <location>
        <begin position="124"/>
        <end position="138"/>
    </location>
</feature>
<dbReference type="GO" id="GO:0016717">
    <property type="term" value="F:oxidoreductase activity, acting on paired donors, with oxidation of a pair of donors resulting in the reduction of molecular oxygen to two molecules of water"/>
    <property type="evidence" value="ECO:0007669"/>
    <property type="project" value="TreeGrafter"/>
</dbReference>
<dbReference type="InterPro" id="IPR012171">
    <property type="entry name" value="Fatty_acid_desaturase"/>
</dbReference>
<evidence type="ECO:0000313" key="19">
    <source>
        <dbReference type="EMBL" id="PKS07072.1"/>
    </source>
</evidence>
<evidence type="ECO:0000256" key="9">
    <source>
        <dbReference type="ARBA" id="ARBA00022723"/>
    </source>
</evidence>
<feature type="compositionally biased region" description="Low complexity" evidence="16">
    <location>
        <begin position="151"/>
        <end position="160"/>
    </location>
</feature>
<dbReference type="InterPro" id="IPR036400">
    <property type="entry name" value="Cyt_B5-like_heme/steroid_sf"/>
</dbReference>
<protein>
    <recommendedName>
        <fullName evidence="6">Delta 8-(E)-sphingolipid desaturase</fullName>
        <ecNumber evidence="5">1.14.19.18</ecNumber>
    </recommendedName>
</protein>
<comment type="pathway">
    <text evidence="2">Lipid metabolism; sphingolipid metabolism.</text>
</comment>
<reference evidence="19 20" key="1">
    <citation type="journal article" date="2017" name="G3 (Bethesda)">
        <title>First Draft Genome Sequence of the Pathogenic Fungus Lomentospora prolificans (Formerly Scedosporium prolificans).</title>
        <authorList>
            <person name="Luo R."/>
            <person name="Zimin A."/>
            <person name="Workman R."/>
            <person name="Fan Y."/>
            <person name="Pertea G."/>
            <person name="Grossman N."/>
            <person name="Wear M.P."/>
            <person name="Jia B."/>
            <person name="Miller H."/>
            <person name="Casadevall A."/>
            <person name="Timp W."/>
            <person name="Zhang S.X."/>
            <person name="Salzberg S.L."/>
        </authorList>
    </citation>
    <scope>NUCLEOTIDE SEQUENCE [LARGE SCALE GENOMIC DNA]</scope>
    <source>
        <strain evidence="19 20">JHH-5317</strain>
    </source>
</reference>
<comment type="similarity">
    <text evidence="4">Belongs to the fatty acid desaturase type 1 family.</text>
</comment>
<name>A0A2N3N3T9_9PEZI</name>
<gene>
    <name evidence="19" type="ORF">jhhlp_005669</name>
</gene>
<dbReference type="EC" id="1.14.19.18" evidence="5"/>
<dbReference type="SMART" id="SM01117">
    <property type="entry name" value="Cyt-b5"/>
    <property type="match status" value="1"/>
</dbReference>
<evidence type="ECO:0000256" key="4">
    <source>
        <dbReference type="ARBA" id="ARBA00009295"/>
    </source>
</evidence>
<evidence type="ECO:0000256" key="11">
    <source>
        <dbReference type="ARBA" id="ARBA00022989"/>
    </source>
</evidence>
<feature type="transmembrane region" description="Helical" evidence="17">
    <location>
        <begin position="399"/>
        <end position="420"/>
    </location>
</feature>
<dbReference type="CDD" id="cd03506">
    <property type="entry name" value="Delta6-FADS-like"/>
    <property type="match status" value="1"/>
</dbReference>
<keyword evidence="20" id="KW-1185">Reference proteome</keyword>
<evidence type="ECO:0000256" key="13">
    <source>
        <dbReference type="ARBA" id="ARBA00023004"/>
    </source>
</evidence>
<dbReference type="EMBL" id="NLAX01000701">
    <property type="protein sequence ID" value="PKS07072.1"/>
    <property type="molecule type" value="Genomic_DNA"/>
</dbReference>
<dbReference type="SUPFAM" id="SSF55856">
    <property type="entry name" value="Cytochrome b5-like heme/steroid binding domain"/>
    <property type="match status" value="1"/>
</dbReference>
<dbReference type="PANTHER" id="PTHR19353">
    <property type="entry name" value="FATTY ACID DESATURASE 2"/>
    <property type="match status" value="1"/>
</dbReference>
<dbReference type="AlphaFoldDB" id="A0A2N3N3T9"/>
<dbReference type="GO" id="GO:0006665">
    <property type="term" value="P:sphingolipid metabolic process"/>
    <property type="evidence" value="ECO:0007669"/>
    <property type="project" value="UniProtKB-UniPathway"/>
</dbReference>
<evidence type="ECO:0000256" key="17">
    <source>
        <dbReference type="SAM" id="Phobius"/>
    </source>
</evidence>
<dbReference type="GO" id="GO:0016020">
    <property type="term" value="C:membrane"/>
    <property type="evidence" value="ECO:0007669"/>
    <property type="project" value="UniProtKB-SubCell"/>
</dbReference>
<evidence type="ECO:0000256" key="15">
    <source>
        <dbReference type="ARBA" id="ARBA00023136"/>
    </source>
</evidence>